<protein>
    <submittedName>
        <fullName evidence="2">Uncharacterized protein</fullName>
    </submittedName>
</protein>
<accession>A0A9X9LCX6</accession>
<proteinExistence type="predicted"/>
<name>A0A9X9LCX6_GULGU</name>
<comment type="caution">
    <text evidence="2">The sequence shown here is derived from an EMBL/GenBank/DDBJ whole genome shotgun (WGS) entry which is preliminary data.</text>
</comment>
<reference evidence="2 3" key="1">
    <citation type="submission" date="2018-10" db="EMBL/GenBank/DDBJ databases">
        <authorList>
            <person name="Ekblom R."/>
            <person name="Jareborg N."/>
        </authorList>
    </citation>
    <scope>NUCLEOTIDE SEQUENCE [LARGE SCALE GENOMIC DNA]</scope>
    <source>
        <tissue evidence="2">Muscle</tissue>
    </source>
</reference>
<organism evidence="2 3">
    <name type="scientific">Gulo gulo</name>
    <name type="common">Wolverine</name>
    <name type="synonym">Gluton</name>
    <dbReference type="NCBI Taxonomy" id="48420"/>
    <lineage>
        <taxon>Eukaryota</taxon>
        <taxon>Metazoa</taxon>
        <taxon>Chordata</taxon>
        <taxon>Craniata</taxon>
        <taxon>Vertebrata</taxon>
        <taxon>Euteleostomi</taxon>
        <taxon>Mammalia</taxon>
        <taxon>Eutheria</taxon>
        <taxon>Laurasiatheria</taxon>
        <taxon>Carnivora</taxon>
        <taxon>Caniformia</taxon>
        <taxon>Musteloidea</taxon>
        <taxon>Mustelidae</taxon>
        <taxon>Guloninae</taxon>
        <taxon>Gulo</taxon>
    </lineage>
</organism>
<evidence type="ECO:0000313" key="3">
    <source>
        <dbReference type="Proteomes" id="UP000269945"/>
    </source>
</evidence>
<keyword evidence="3" id="KW-1185">Reference proteome</keyword>
<evidence type="ECO:0000256" key="1">
    <source>
        <dbReference type="SAM" id="MobiDB-lite"/>
    </source>
</evidence>
<dbReference type="EMBL" id="CYRY02000646">
    <property type="protein sequence ID" value="VCW50158.1"/>
    <property type="molecule type" value="Genomic_DNA"/>
</dbReference>
<gene>
    <name evidence="2" type="ORF">BN2614_LOCUS1</name>
</gene>
<feature type="non-terminal residue" evidence="2">
    <location>
        <position position="1"/>
    </location>
</feature>
<feature type="region of interest" description="Disordered" evidence="1">
    <location>
        <begin position="1"/>
        <end position="31"/>
    </location>
</feature>
<feature type="compositionally biased region" description="Basic and acidic residues" evidence="1">
    <location>
        <begin position="1"/>
        <end position="11"/>
    </location>
</feature>
<evidence type="ECO:0000313" key="2">
    <source>
        <dbReference type="EMBL" id="VCW50158.1"/>
    </source>
</evidence>
<dbReference type="Proteomes" id="UP000269945">
    <property type="component" value="Unassembled WGS sequence"/>
</dbReference>
<sequence length="114" mass="12210">MRAEARGEARARSRTSGPRREQRAAGAEDPVGTGARAFLNLNFAPEACLGLKDTEPVTHTRSFYLFPSSSRLLLAGEPDRVCAGGGRWGHVRASGCPRRPPACERVLPFPAGPP</sequence>
<dbReference type="AlphaFoldDB" id="A0A9X9LCX6"/>